<feature type="transmembrane region" description="Helical" evidence="1">
    <location>
        <begin position="98"/>
        <end position="122"/>
    </location>
</feature>
<feature type="transmembrane region" description="Helical" evidence="1">
    <location>
        <begin position="54"/>
        <end position="77"/>
    </location>
</feature>
<dbReference type="OrthoDB" id="223973at2"/>
<gene>
    <name evidence="2" type="ORF">Poly24_18730</name>
</gene>
<sequence>MSAIASPLRSTQVRALIWKETRQLWPLVGVLLAMGVTLEILWSLMPIGVHSQQFFASVIPILLPALYCVGAPSVLVSQEHELRTIDWLISLPLEPRRLIGAKLGVALGGLVAMWIVCGIILLCQSKFTGVASWNWLPTGVVSHPSNPLGDGLFVLLHSLFVLLCAFYTTWRIRNPLVSLIAVLPLAMLPTMITLLVYELYERTTGRGFVHPAAATVWSHGVLATACLGLYWLGRAAALAALHPQQSAIAKNQNSSLAKSSVRSGARSLAPFRFSISTVCWQMIHQNRWGFAAIASLITTGAICMLLVTGHQSPPNRWDLSAGMIAGPLGVAWLGVYVFSGDGTPQKLRFLADRGVSPTVVWLGRHLIGIAVLSTIAATCLLQHHPADPHSMHFVLSLAFIALLLASIYSAAQWTAQICQLMAVSFVLAPPLAGAFVFWLGYSAGNLAAPLWIVLLMIGLPMLATWISMRDYMDSRRSWFRWSIAGLTLLLIIGLPCLPLAARYWSLPGLDRQQVVQWSQEAERIARATPVATGIVVDATAVDTVDIEQPGLLDPHWMNDAMGKANLQWLAVQSRPDDEATIGQLEQWMEALSIAAHRLRLNPRLVSAQQADGIEIWLARVVDSPVLREHRDRPLIASVQKRLDDDDFRNHSRRQAVLSTWHATTRAAATFDPGFASEEFKMIAWNHMYSDIARLMLTRRRIDAVCSALIEMIDAGSRGESTEPMRRQLHRLVIGNSLDFRNGPYSERFRAPSQNHSISLSIDNSLLNYPGSQWYAGWEQSQ</sequence>
<evidence type="ECO:0000313" key="2">
    <source>
        <dbReference type="EMBL" id="QDV68165.1"/>
    </source>
</evidence>
<feature type="transmembrane region" description="Helical" evidence="1">
    <location>
        <begin position="319"/>
        <end position="338"/>
    </location>
</feature>
<keyword evidence="1" id="KW-0472">Membrane</keyword>
<keyword evidence="3" id="KW-1185">Reference proteome</keyword>
<keyword evidence="1" id="KW-0812">Transmembrane</keyword>
<organism evidence="2 3">
    <name type="scientific">Rosistilla carotiformis</name>
    <dbReference type="NCBI Taxonomy" id="2528017"/>
    <lineage>
        <taxon>Bacteria</taxon>
        <taxon>Pseudomonadati</taxon>
        <taxon>Planctomycetota</taxon>
        <taxon>Planctomycetia</taxon>
        <taxon>Pirellulales</taxon>
        <taxon>Pirellulaceae</taxon>
        <taxon>Rosistilla</taxon>
    </lineage>
</organism>
<evidence type="ECO:0000256" key="1">
    <source>
        <dbReference type="SAM" id="Phobius"/>
    </source>
</evidence>
<feature type="transmembrane region" description="Helical" evidence="1">
    <location>
        <begin position="359"/>
        <end position="383"/>
    </location>
</feature>
<feature type="transmembrane region" description="Helical" evidence="1">
    <location>
        <begin position="389"/>
        <end position="408"/>
    </location>
</feature>
<dbReference type="KEGG" id="rcf:Poly24_18730"/>
<evidence type="ECO:0000313" key="3">
    <source>
        <dbReference type="Proteomes" id="UP000315082"/>
    </source>
</evidence>
<feature type="transmembrane region" description="Helical" evidence="1">
    <location>
        <begin position="24"/>
        <end position="42"/>
    </location>
</feature>
<dbReference type="RefSeq" id="WP_145093584.1">
    <property type="nucleotide sequence ID" value="NZ_CP036348.1"/>
</dbReference>
<feature type="transmembrane region" description="Helical" evidence="1">
    <location>
        <begin position="288"/>
        <end position="307"/>
    </location>
</feature>
<feature type="transmembrane region" description="Helical" evidence="1">
    <location>
        <begin position="478"/>
        <end position="504"/>
    </location>
</feature>
<keyword evidence="1" id="KW-1133">Transmembrane helix</keyword>
<feature type="transmembrane region" description="Helical" evidence="1">
    <location>
        <begin position="446"/>
        <end position="466"/>
    </location>
</feature>
<feature type="transmembrane region" description="Helical" evidence="1">
    <location>
        <begin position="151"/>
        <end position="170"/>
    </location>
</feature>
<dbReference type="Proteomes" id="UP000315082">
    <property type="component" value="Chromosome"/>
</dbReference>
<accession>A0A518JRL7</accession>
<dbReference type="EMBL" id="CP036348">
    <property type="protein sequence ID" value="QDV68165.1"/>
    <property type="molecule type" value="Genomic_DNA"/>
</dbReference>
<feature type="transmembrane region" description="Helical" evidence="1">
    <location>
        <begin position="420"/>
        <end position="440"/>
    </location>
</feature>
<feature type="transmembrane region" description="Helical" evidence="1">
    <location>
        <begin position="212"/>
        <end position="232"/>
    </location>
</feature>
<protein>
    <submittedName>
        <fullName evidence="2">ABC-2 family transporter protein</fullName>
    </submittedName>
</protein>
<name>A0A518JRL7_9BACT</name>
<proteinExistence type="predicted"/>
<dbReference type="AlphaFoldDB" id="A0A518JRL7"/>
<feature type="transmembrane region" description="Helical" evidence="1">
    <location>
        <begin position="177"/>
        <end position="200"/>
    </location>
</feature>
<reference evidence="2 3" key="1">
    <citation type="submission" date="2019-02" db="EMBL/GenBank/DDBJ databases">
        <title>Deep-cultivation of Planctomycetes and their phenomic and genomic characterization uncovers novel biology.</title>
        <authorList>
            <person name="Wiegand S."/>
            <person name="Jogler M."/>
            <person name="Boedeker C."/>
            <person name="Pinto D."/>
            <person name="Vollmers J."/>
            <person name="Rivas-Marin E."/>
            <person name="Kohn T."/>
            <person name="Peeters S.H."/>
            <person name="Heuer A."/>
            <person name="Rast P."/>
            <person name="Oberbeckmann S."/>
            <person name="Bunk B."/>
            <person name="Jeske O."/>
            <person name="Meyerdierks A."/>
            <person name="Storesund J.E."/>
            <person name="Kallscheuer N."/>
            <person name="Luecker S."/>
            <person name="Lage O.M."/>
            <person name="Pohl T."/>
            <person name="Merkel B.J."/>
            <person name="Hornburger P."/>
            <person name="Mueller R.-W."/>
            <person name="Bruemmer F."/>
            <person name="Labrenz M."/>
            <person name="Spormann A.M."/>
            <person name="Op den Camp H."/>
            <person name="Overmann J."/>
            <person name="Amann R."/>
            <person name="Jetten M.S.M."/>
            <person name="Mascher T."/>
            <person name="Medema M.H."/>
            <person name="Devos D.P."/>
            <person name="Kaster A.-K."/>
            <person name="Ovreas L."/>
            <person name="Rohde M."/>
            <person name="Galperin M.Y."/>
            <person name="Jogler C."/>
        </authorList>
    </citation>
    <scope>NUCLEOTIDE SEQUENCE [LARGE SCALE GENOMIC DNA]</scope>
    <source>
        <strain evidence="2 3">Poly24</strain>
    </source>
</reference>